<dbReference type="Gene3D" id="1.20.120.580">
    <property type="entry name" value="bsu32300-like"/>
    <property type="match status" value="1"/>
</dbReference>
<evidence type="ECO:0008006" key="9">
    <source>
        <dbReference type="Google" id="ProtNLM"/>
    </source>
</evidence>
<comment type="caution">
    <text evidence="7">The sequence shown here is derived from an EMBL/GenBank/DDBJ whole genome shotgun (WGS) entry which is preliminary data.</text>
</comment>
<evidence type="ECO:0000256" key="5">
    <source>
        <dbReference type="ARBA" id="ARBA00022801"/>
    </source>
</evidence>
<evidence type="ECO:0000256" key="1">
    <source>
        <dbReference type="ARBA" id="ARBA00022553"/>
    </source>
</evidence>
<evidence type="ECO:0000256" key="2">
    <source>
        <dbReference type="ARBA" id="ARBA00022649"/>
    </source>
</evidence>
<evidence type="ECO:0000256" key="4">
    <source>
        <dbReference type="ARBA" id="ARBA00022741"/>
    </source>
</evidence>
<dbReference type="eggNOG" id="COG2361">
    <property type="taxonomic scope" value="Bacteria"/>
</dbReference>
<dbReference type="InterPro" id="IPR037038">
    <property type="entry name" value="HepT-like_sf"/>
</dbReference>
<dbReference type="InterPro" id="IPR051813">
    <property type="entry name" value="HepT_RNase_toxin"/>
</dbReference>
<protein>
    <recommendedName>
        <fullName evidence="9">DUF86 domain-containing protein</fullName>
    </recommendedName>
</protein>
<dbReference type="PANTHER" id="PTHR34139:SF1">
    <property type="entry name" value="RNASE MJ1380-RELATED"/>
    <property type="match status" value="1"/>
</dbReference>
<keyword evidence="4" id="KW-0547">Nucleotide-binding</keyword>
<dbReference type="Proteomes" id="UP000030652">
    <property type="component" value="Unassembled WGS sequence"/>
</dbReference>
<dbReference type="EMBL" id="JRYO01000161">
    <property type="protein sequence ID" value="KHE91957.1"/>
    <property type="molecule type" value="Genomic_DNA"/>
</dbReference>
<sequence>MNDEIRKLLFDVFLASEDISSFTEGLDLSAYLKNKMVQKAVEREFEIIGEALNRIKKAEPELLEHVSEYHRIIGFRNILAHGYDIIDEKLVWDAIVRHLPVLVEEVKKLQQ</sequence>
<accession>A0A0B0EFT6</accession>
<reference evidence="7 8" key="1">
    <citation type="submission" date="2014-10" db="EMBL/GenBank/DDBJ databases">
        <title>Draft genome of anammox bacterium scalindua brodae, obtained using differential coverage binning of sequence data from two enrichment reactors.</title>
        <authorList>
            <person name="Speth D.R."/>
            <person name="Russ L."/>
            <person name="Kartal B."/>
            <person name="Op den Camp H.J."/>
            <person name="Dutilh B.E."/>
            <person name="Jetten M.S."/>
        </authorList>
    </citation>
    <scope>NUCLEOTIDE SEQUENCE [LARGE SCALE GENOMIC DNA]</scope>
    <source>
        <strain evidence="7">RU1</strain>
    </source>
</reference>
<organism evidence="7 8">
    <name type="scientific">Candidatus Scalindua brodae</name>
    <dbReference type="NCBI Taxonomy" id="237368"/>
    <lineage>
        <taxon>Bacteria</taxon>
        <taxon>Pseudomonadati</taxon>
        <taxon>Planctomycetota</taxon>
        <taxon>Candidatus Brocadiia</taxon>
        <taxon>Candidatus Brocadiales</taxon>
        <taxon>Candidatus Scalinduaceae</taxon>
        <taxon>Candidatus Scalindua</taxon>
    </lineage>
</organism>
<dbReference type="GO" id="GO:0000166">
    <property type="term" value="F:nucleotide binding"/>
    <property type="evidence" value="ECO:0007669"/>
    <property type="project" value="UniProtKB-KW"/>
</dbReference>
<evidence type="ECO:0000313" key="8">
    <source>
        <dbReference type="Proteomes" id="UP000030652"/>
    </source>
</evidence>
<comment type="similarity">
    <text evidence="6">Belongs to the HepT RNase toxin family.</text>
</comment>
<name>A0A0B0EFT6_9BACT</name>
<evidence type="ECO:0000313" key="7">
    <source>
        <dbReference type="EMBL" id="KHE91957.1"/>
    </source>
</evidence>
<dbReference type="AlphaFoldDB" id="A0A0B0EFT6"/>
<keyword evidence="1" id="KW-0597">Phosphoprotein</keyword>
<evidence type="ECO:0000256" key="3">
    <source>
        <dbReference type="ARBA" id="ARBA00022722"/>
    </source>
</evidence>
<keyword evidence="2" id="KW-1277">Toxin-antitoxin system</keyword>
<dbReference type="GO" id="GO:0004540">
    <property type="term" value="F:RNA nuclease activity"/>
    <property type="evidence" value="ECO:0007669"/>
    <property type="project" value="InterPro"/>
</dbReference>
<gene>
    <name evidence="7" type="ORF">SCABRO_02331</name>
</gene>
<keyword evidence="5" id="KW-0378">Hydrolase</keyword>
<dbReference type="SUPFAM" id="SSF81593">
    <property type="entry name" value="Nucleotidyltransferase substrate binding subunit/domain"/>
    <property type="match status" value="1"/>
</dbReference>
<dbReference type="PATRIC" id="fig|237368.3.peg.2513"/>
<dbReference type="PANTHER" id="PTHR34139">
    <property type="entry name" value="UPF0331 PROTEIN MJ0127"/>
    <property type="match status" value="1"/>
</dbReference>
<dbReference type="GO" id="GO:0016787">
    <property type="term" value="F:hydrolase activity"/>
    <property type="evidence" value="ECO:0007669"/>
    <property type="project" value="UniProtKB-KW"/>
</dbReference>
<dbReference type="GO" id="GO:0110001">
    <property type="term" value="C:toxin-antitoxin complex"/>
    <property type="evidence" value="ECO:0007669"/>
    <property type="project" value="InterPro"/>
</dbReference>
<proteinExistence type="inferred from homology"/>
<dbReference type="InterPro" id="IPR008201">
    <property type="entry name" value="HepT-like"/>
</dbReference>
<dbReference type="Pfam" id="PF01934">
    <property type="entry name" value="HepT-like"/>
    <property type="match status" value="1"/>
</dbReference>
<evidence type="ECO:0000256" key="6">
    <source>
        <dbReference type="ARBA" id="ARBA00024207"/>
    </source>
</evidence>
<keyword evidence="3" id="KW-0540">Nuclease</keyword>